<feature type="domain" description="Winged helix-turn-helix transcription repressor HrcA DNA-binding" evidence="7">
    <location>
        <begin position="7"/>
        <end position="78"/>
    </location>
</feature>
<dbReference type="Gene3D" id="3.30.450.40">
    <property type="match status" value="1"/>
</dbReference>
<dbReference type="InterPro" id="IPR036388">
    <property type="entry name" value="WH-like_DNA-bd_sf"/>
</dbReference>
<dbReference type="InterPro" id="IPR023120">
    <property type="entry name" value="WHTH_transcript_rep_HrcA_IDD"/>
</dbReference>
<keyword evidence="1 5" id="KW-0678">Repressor</keyword>
<dbReference type="Pfam" id="PF03444">
    <property type="entry name" value="WHD_HrcA"/>
    <property type="match status" value="1"/>
</dbReference>
<dbReference type="InterPro" id="IPR002571">
    <property type="entry name" value="HrcA"/>
</dbReference>
<comment type="function">
    <text evidence="5">Negative regulator of class I heat shock genes (grpE-dnaK-dnaJ and groELS operons). Prevents heat-shock induction of these operons.</text>
</comment>
<protein>
    <recommendedName>
        <fullName evidence="5">Heat-inducible transcription repressor HrcA</fullName>
    </recommendedName>
</protein>
<evidence type="ECO:0000313" key="9">
    <source>
        <dbReference type="Proteomes" id="UP000178379"/>
    </source>
</evidence>
<comment type="similarity">
    <text evidence="5">Belongs to the HrcA family.</text>
</comment>
<evidence type="ECO:0000313" key="8">
    <source>
        <dbReference type="EMBL" id="OGI39764.1"/>
    </source>
</evidence>
<organism evidence="8 9">
    <name type="scientific">Candidatus Muproteobacteria bacterium RBG_16_62_13</name>
    <dbReference type="NCBI Taxonomy" id="1817756"/>
    <lineage>
        <taxon>Bacteria</taxon>
        <taxon>Pseudomonadati</taxon>
        <taxon>Pseudomonadota</taxon>
        <taxon>Candidatus Muproteobacteria</taxon>
    </lineage>
</organism>
<evidence type="ECO:0000256" key="3">
    <source>
        <dbReference type="ARBA" id="ARBA00023016"/>
    </source>
</evidence>
<dbReference type="Pfam" id="PF01628">
    <property type="entry name" value="HrcA"/>
    <property type="match status" value="1"/>
</dbReference>
<dbReference type="Proteomes" id="UP000178379">
    <property type="component" value="Unassembled WGS sequence"/>
</dbReference>
<sequence>MRPVPALSNRAELLLKTLVERYIDDGQPVGSRMLARQVGLDLSPATIRNVMSDLEELGLIRAPHTSAGRIPTEHGYRVFVDSLLKVKPLHASEVRRLQDEFCTAHDPQQVMECASGLLSEVSRLTGIVMAPRRDDLAAFRQIDFVRLSRDRLLVILVTQDGQVQNRVIQIPGVEGKEFDFSPAELQRASNYFNEMFSGVSLADVKQRLLGEMEREHDDLQRIMSLAMRAAGAALEPGEPEEHLLVSGESNLMDQPDLGDMRKLRRLFEAFNTKRDLMDLLDRSMRAGGVKIFIGQESGYQALEDCSVITAPYTVGGSIVGTLGVIGPTRMAYERLIPVVDLTARLLSNALTALERGDRLEDPSR</sequence>
<evidence type="ECO:0000259" key="6">
    <source>
        <dbReference type="Pfam" id="PF01628"/>
    </source>
</evidence>
<evidence type="ECO:0000256" key="5">
    <source>
        <dbReference type="HAMAP-Rule" id="MF_00081"/>
    </source>
</evidence>
<evidence type="ECO:0000256" key="4">
    <source>
        <dbReference type="ARBA" id="ARBA00023163"/>
    </source>
</evidence>
<evidence type="ECO:0000259" key="7">
    <source>
        <dbReference type="Pfam" id="PF03444"/>
    </source>
</evidence>
<keyword evidence="2 5" id="KW-0805">Transcription regulation</keyword>
<gene>
    <name evidence="5" type="primary">hrcA</name>
    <name evidence="8" type="ORF">A2140_06580</name>
</gene>
<dbReference type="InterPro" id="IPR036390">
    <property type="entry name" value="WH_DNA-bd_sf"/>
</dbReference>
<name>A0A1F6T3M9_9PROT</name>
<dbReference type="AlphaFoldDB" id="A0A1F6T3M9"/>
<reference evidence="8 9" key="1">
    <citation type="journal article" date="2016" name="Nat. Commun.">
        <title>Thousands of microbial genomes shed light on interconnected biogeochemical processes in an aquifer system.</title>
        <authorList>
            <person name="Anantharaman K."/>
            <person name="Brown C.T."/>
            <person name="Hug L.A."/>
            <person name="Sharon I."/>
            <person name="Castelle C.J."/>
            <person name="Probst A.J."/>
            <person name="Thomas B.C."/>
            <person name="Singh A."/>
            <person name="Wilkins M.J."/>
            <person name="Karaoz U."/>
            <person name="Brodie E.L."/>
            <person name="Williams K.H."/>
            <person name="Hubbard S.S."/>
            <person name="Banfield J.F."/>
        </authorList>
    </citation>
    <scope>NUCLEOTIDE SEQUENCE [LARGE SCALE GENOMIC DNA]</scope>
</reference>
<dbReference type="PANTHER" id="PTHR34824">
    <property type="entry name" value="HEAT-INDUCIBLE TRANSCRIPTION REPRESSOR HRCA"/>
    <property type="match status" value="1"/>
</dbReference>
<keyword evidence="4 5" id="KW-0804">Transcription</keyword>
<dbReference type="InterPro" id="IPR021153">
    <property type="entry name" value="HrcA_C"/>
</dbReference>
<evidence type="ECO:0000256" key="2">
    <source>
        <dbReference type="ARBA" id="ARBA00023015"/>
    </source>
</evidence>
<dbReference type="Gene3D" id="1.10.10.10">
    <property type="entry name" value="Winged helix-like DNA-binding domain superfamily/Winged helix DNA-binding domain"/>
    <property type="match status" value="1"/>
</dbReference>
<dbReference type="STRING" id="1817756.A2140_06580"/>
<dbReference type="PANTHER" id="PTHR34824:SF1">
    <property type="entry name" value="HEAT-INDUCIBLE TRANSCRIPTION REPRESSOR HRCA"/>
    <property type="match status" value="1"/>
</dbReference>
<dbReference type="Gene3D" id="3.30.390.60">
    <property type="entry name" value="Heat-inducible transcription repressor hrca homolog, domain 3"/>
    <property type="match status" value="1"/>
</dbReference>
<dbReference type="InterPro" id="IPR029016">
    <property type="entry name" value="GAF-like_dom_sf"/>
</dbReference>
<dbReference type="PIRSF" id="PIRSF005485">
    <property type="entry name" value="HrcA"/>
    <property type="match status" value="1"/>
</dbReference>
<proteinExistence type="inferred from homology"/>
<dbReference type="EMBL" id="MFSQ01000085">
    <property type="protein sequence ID" value="OGI39764.1"/>
    <property type="molecule type" value="Genomic_DNA"/>
</dbReference>
<feature type="domain" description="Heat-inducible transcription repressor HrcA C-terminal" evidence="6">
    <location>
        <begin position="109"/>
        <end position="336"/>
    </location>
</feature>
<accession>A0A1F6T3M9</accession>
<dbReference type="InterPro" id="IPR005104">
    <property type="entry name" value="WHTH_HrcA_DNA-bd"/>
</dbReference>
<dbReference type="SUPFAM" id="SSF46785">
    <property type="entry name" value="Winged helix' DNA-binding domain"/>
    <property type="match status" value="1"/>
</dbReference>
<keyword evidence="3 5" id="KW-0346">Stress response</keyword>
<dbReference type="GO" id="GO:0003677">
    <property type="term" value="F:DNA binding"/>
    <property type="evidence" value="ECO:0007669"/>
    <property type="project" value="InterPro"/>
</dbReference>
<comment type="caution">
    <text evidence="8">The sequence shown here is derived from an EMBL/GenBank/DDBJ whole genome shotgun (WGS) entry which is preliminary data.</text>
</comment>
<dbReference type="GO" id="GO:0045892">
    <property type="term" value="P:negative regulation of DNA-templated transcription"/>
    <property type="evidence" value="ECO:0007669"/>
    <property type="project" value="UniProtKB-UniRule"/>
</dbReference>
<evidence type="ECO:0000256" key="1">
    <source>
        <dbReference type="ARBA" id="ARBA00022491"/>
    </source>
</evidence>
<dbReference type="SUPFAM" id="SSF55781">
    <property type="entry name" value="GAF domain-like"/>
    <property type="match status" value="1"/>
</dbReference>
<dbReference type="NCBIfam" id="TIGR00331">
    <property type="entry name" value="hrcA"/>
    <property type="match status" value="1"/>
</dbReference>
<dbReference type="HAMAP" id="MF_00081">
    <property type="entry name" value="HrcA"/>
    <property type="match status" value="1"/>
</dbReference>